<name>A0A2A7MNM2_MYCAG</name>
<dbReference type="Proteomes" id="UP000220914">
    <property type="component" value="Unassembled WGS sequence"/>
</dbReference>
<sequence>MRGRTSWPRSAHTARSCISSRPPRARWWRDGTRRSPTRKPHTAPRRRNCVRPQRDSGSRKRSTPRRYALTEQSFTAATPDNTIFVRVAVAGHTLGVQIEPAAMKRPAAEIARGIMACNDVAYLKGQLVIRAELEGRSIPVDDMPTEQDLADAERRLAEL</sequence>
<dbReference type="EMBL" id="PDCP01000137">
    <property type="protein sequence ID" value="PEG33179.1"/>
    <property type="molecule type" value="Genomic_DNA"/>
</dbReference>
<gene>
    <name evidence="2" type="ORF">CQY20_32150</name>
</gene>
<dbReference type="InterPro" id="IPR024426">
    <property type="entry name" value="DUF2694"/>
</dbReference>
<organism evidence="2 3">
    <name type="scientific">Mycolicibacterium agri</name>
    <name type="common">Mycobacterium agri</name>
    <dbReference type="NCBI Taxonomy" id="36811"/>
    <lineage>
        <taxon>Bacteria</taxon>
        <taxon>Bacillati</taxon>
        <taxon>Actinomycetota</taxon>
        <taxon>Actinomycetes</taxon>
        <taxon>Mycobacteriales</taxon>
        <taxon>Mycobacteriaceae</taxon>
        <taxon>Mycolicibacterium</taxon>
    </lineage>
</organism>
<accession>A0A2A7MNM2</accession>
<feature type="compositionally biased region" description="Basic residues" evidence="1">
    <location>
        <begin position="35"/>
        <end position="49"/>
    </location>
</feature>
<dbReference type="Pfam" id="PF10904">
    <property type="entry name" value="DUF2694"/>
    <property type="match status" value="1"/>
</dbReference>
<evidence type="ECO:0000313" key="3">
    <source>
        <dbReference type="Proteomes" id="UP000220914"/>
    </source>
</evidence>
<protein>
    <recommendedName>
        <fullName evidence="4">DUF2694 domain-containing protein</fullName>
    </recommendedName>
</protein>
<keyword evidence="3" id="KW-1185">Reference proteome</keyword>
<comment type="caution">
    <text evidence="2">The sequence shown here is derived from an EMBL/GenBank/DDBJ whole genome shotgun (WGS) entry which is preliminary data.</text>
</comment>
<dbReference type="OrthoDB" id="4734826at2"/>
<evidence type="ECO:0008006" key="4">
    <source>
        <dbReference type="Google" id="ProtNLM"/>
    </source>
</evidence>
<dbReference type="AlphaFoldDB" id="A0A2A7MNM2"/>
<proteinExistence type="predicted"/>
<evidence type="ECO:0000256" key="1">
    <source>
        <dbReference type="SAM" id="MobiDB-lite"/>
    </source>
</evidence>
<evidence type="ECO:0000313" key="2">
    <source>
        <dbReference type="EMBL" id="PEG33179.1"/>
    </source>
</evidence>
<reference evidence="2 3" key="1">
    <citation type="submission" date="2017-10" db="EMBL/GenBank/DDBJ databases">
        <title>The new phylogeny of genus Mycobacterium.</title>
        <authorList>
            <person name="Tortoli E."/>
            <person name="Trovato A."/>
            <person name="Cirillo D.M."/>
        </authorList>
    </citation>
    <scope>NUCLEOTIDE SEQUENCE [LARGE SCALE GENOMIC DNA]</scope>
    <source>
        <strain evidence="2 3">CCUG37673</strain>
    </source>
</reference>
<feature type="region of interest" description="Disordered" evidence="1">
    <location>
        <begin position="1"/>
        <end position="67"/>
    </location>
</feature>